<accession>A0A0B2UJQ2</accession>
<feature type="transmembrane region" description="Helical" evidence="1">
    <location>
        <begin position="35"/>
        <end position="55"/>
    </location>
</feature>
<reference evidence="2 3" key="1">
    <citation type="journal article" date="2014" name="MBio">
        <title>The Ordospora colligata genome; evolution of extreme reduction in microsporidia and host-to-parasite horizontal gene transfer.</title>
        <authorList>
            <person name="Pombert J.-F."/>
            <person name="Haag K.L."/>
            <person name="Beidas S."/>
            <person name="Ebert D."/>
            <person name="Keeling P.J."/>
        </authorList>
    </citation>
    <scope>NUCLEOTIDE SEQUENCE [LARGE SCALE GENOMIC DNA]</scope>
    <source>
        <strain evidence="2 3">OC4</strain>
    </source>
</reference>
<dbReference type="GeneID" id="26262346"/>
<evidence type="ECO:0000313" key="3">
    <source>
        <dbReference type="Proteomes" id="UP000031056"/>
    </source>
</evidence>
<sequence>MQKGSISIGSLMAICMLGCMLFVKMHGGVPLLMHVMLQCMLIFVFILSISIYGAFQIRCCSAENEEYVKKIAHYDMLYKEFVKK</sequence>
<dbReference type="VEuPathDB" id="MicrosporidiaDB:M896_091330"/>
<evidence type="ECO:0000256" key="1">
    <source>
        <dbReference type="SAM" id="Phobius"/>
    </source>
</evidence>
<protein>
    <submittedName>
        <fullName evidence="2">Uncharacterized protein</fullName>
    </submittedName>
</protein>
<keyword evidence="3" id="KW-1185">Reference proteome</keyword>
<dbReference type="AlphaFoldDB" id="A0A0B2UJQ2"/>
<comment type="caution">
    <text evidence="2">The sequence shown here is derived from an EMBL/GenBank/DDBJ whole genome shotgun (WGS) entry which is preliminary data.</text>
</comment>
<dbReference type="OrthoDB" id="2192411at2759"/>
<dbReference type="InParanoid" id="A0A0B2UJQ2"/>
<keyword evidence="1" id="KW-0472">Membrane</keyword>
<dbReference type="RefSeq" id="XP_014563247.1">
    <property type="nucleotide sequence ID" value="XM_014707761.1"/>
</dbReference>
<feature type="transmembrane region" description="Helical" evidence="1">
    <location>
        <begin position="6"/>
        <end position="23"/>
    </location>
</feature>
<dbReference type="HOGENOM" id="CLU_190111_0_0_1"/>
<organism evidence="2 3">
    <name type="scientific">Ordospora colligata OC4</name>
    <dbReference type="NCBI Taxonomy" id="1354746"/>
    <lineage>
        <taxon>Eukaryota</taxon>
        <taxon>Fungi</taxon>
        <taxon>Fungi incertae sedis</taxon>
        <taxon>Microsporidia</taxon>
        <taxon>Ordosporidae</taxon>
        <taxon>Ordospora</taxon>
    </lineage>
</organism>
<dbReference type="Proteomes" id="UP000031056">
    <property type="component" value="Unassembled WGS sequence"/>
</dbReference>
<gene>
    <name evidence="2" type="ORF">M896_091330</name>
</gene>
<keyword evidence="1" id="KW-1133">Transmembrane helix</keyword>
<evidence type="ECO:0000313" key="2">
    <source>
        <dbReference type="EMBL" id="KHN69205.1"/>
    </source>
</evidence>
<proteinExistence type="predicted"/>
<dbReference type="EMBL" id="JOKQ01000009">
    <property type="protein sequence ID" value="KHN69205.1"/>
    <property type="molecule type" value="Genomic_DNA"/>
</dbReference>
<name>A0A0B2UJQ2_9MICR</name>
<keyword evidence="1" id="KW-0812">Transmembrane</keyword>